<organism evidence="1 2">
    <name type="scientific">Colocasia esculenta</name>
    <name type="common">Wild taro</name>
    <name type="synonym">Arum esculentum</name>
    <dbReference type="NCBI Taxonomy" id="4460"/>
    <lineage>
        <taxon>Eukaryota</taxon>
        <taxon>Viridiplantae</taxon>
        <taxon>Streptophyta</taxon>
        <taxon>Embryophyta</taxon>
        <taxon>Tracheophyta</taxon>
        <taxon>Spermatophyta</taxon>
        <taxon>Magnoliopsida</taxon>
        <taxon>Liliopsida</taxon>
        <taxon>Araceae</taxon>
        <taxon>Aroideae</taxon>
        <taxon>Colocasieae</taxon>
        <taxon>Colocasia</taxon>
    </lineage>
</organism>
<dbReference type="Proteomes" id="UP000652761">
    <property type="component" value="Unassembled WGS sequence"/>
</dbReference>
<keyword evidence="2" id="KW-1185">Reference proteome</keyword>
<accession>A0A843UA91</accession>
<proteinExistence type="predicted"/>
<sequence length="137" mass="15320">LFTVIFGVQDLAPSPHPTIGISPLEGYVGLQGFSSRQRLGPIERWTQVPLLEGQMMWEFHIGVLLSRPLRNRCRNSWRGGLGFRPVDPKWFLGTDVQARPLIGGVGAVSWSSLLSSIFSTTRRISAWAESPQENIYI</sequence>
<protein>
    <submittedName>
        <fullName evidence="1">Uncharacterized protein</fullName>
    </submittedName>
</protein>
<evidence type="ECO:0000313" key="1">
    <source>
        <dbReference type="EMBL" id="MQL77139.1"/>
    </source>
</evidence>
<reference evidence="1" key="1">
    <citation type="submission" date="2017-07" db="EMBL/GenBank/DDBJ databases">
        <title>Taro Niue Genome Assembly and Annotation.</title>
        <authorList>
            <person name="Atibalentja N."/>
            <person name="Keating K."/>
            <person name="Fields C.J."/>
        </authorList>
    </citation>
    <scope>NUCLEOTIDE SEQUENCE</scope>
    <source>
        <strain evidence="1">Niue_2</strain>
        <tissue evidence="1">Leaf</tissue>
    </source>
</reference>
<dbReference type="EMBL" id="NMUH01000332">
    <property type="protein sequence ID" value="MQL77139.1"/>
    <property type="molecule type" value="Genomic_DNA"/>
</dbReference>
<gene>
    <name evidence="1" type="ORF">Taro_009528</name>
</gene>
<name>A0A843UA91_COLES</name>
<evidence type="ECO:0000313" key="2">
    <source>
        <dbReference type="Proteomes" id="UP000652761"/>
    </source>
</evidence>
<feature type="non-terminal residue" evidence="1">
    <location>
        <position position="1"/>
    </location>
</feature>
<comment type="caution">
    <text evidence="1">The sequence shown here is derived from an EMBL/GenBank/DDBJ whole genome shotgun (WGS) entry which is preliminary data.</text>
</comment>
<dbReference type="AlphaFoldDB" id="A0A843UA91"/>